<evidence type="ECO:0000256" key="1">
    <source>
        <dbReference type="SAM" id="MobiDB-lite"/>
    </source>
</evidence>
<feature type="region of interest" description="Disordered" evidence="1">
    <location>
        <begin position="1"/>
        <end position="21"/>
    </location>
</feature>
<organism evidence="2 3">
    <name type="scientific">Corynebacterium tuberculostearicum</name>
    <dbReference type="NCBI Taxonomy" id="38304"/>
    <lineage>
        <taxon>Bacteria</taxon>
        <taxon>Bacillati</taxon>
        <taxon>Actinomycetota</taxon>
        <taxon>Actinomycetes</taxon>
        <taxon>Mycobacteriales</taxon>
        <taxon>Corynebacteriaceae</taxon>
        <taxon>Corynebacterium</taxon>
    </lineage>
</organism>
<evidence type="ECO:0000313" key="3">
    <source>
        <dbReference type="Proteomes" id="UP001185706"/>
    </source>
</evidence>
<gene>
    <name evidence="2" type="ORF">RAE03_03780</name>
</gene>
<dbReference type="EMBL" id="JAVBIB010000004">
    <property type="protein sequence ID" value="MDV2418901.1"/>
    <property type="molecule type" value="Genomic_DNA"/>
</dbReference>
<dbReference type="RefSeq" id="WP_259886897.1">
    <property type="nucleotide sequence ID" value="NZ_CP073090.1"/>
</dbReference>
<protein>
    <submittedName>
        <fullName evidence="2">GNAT family acetyltransferase</fullName>
    </submittedName>
</protein>
<name>A0AAE4NJQ9_9CORY</name>
<comment type="caution">
    <text evidence="2">The sequence shown here is derived from an EMBL/GenBank/DDBJ whole genome shotgun (WGS) entry which is preliminary data.</text>
</comment>
<dbReference type="InterPro" id="IPR016181">
    <property type="entry name" value="Acyl_CoA_acyltransferase"/>
</dbReference>
<accession>A0AAE4NJQ9</accession>
<evidence type="ECO:0000313" key="2">
    <source>
        <dbReference type="EMBL" id="MDV2418901.1"/>
    </source>
</evidence>
<dbReference type="AlphaFoldDB" id="A0AAE4NJQ9"/>
<dbReference type="SUPFAM" id="SSF55729">
    <property type="entry name" value="Acyl-CoA N-acyltransferases (Nat)"/>
    <property type="match status" value="1"/>
</dbReference>
<reference evidence="2" key="1">
    <citation type="submission" date="2023-08" db="EMBL/GenBank/DDBJ databases">
        <title>Genomic characterization of the C. tuberculostearicum species complex, a ubiquitous member of the human skin microbiome.</title>
        <authorList>
            <person name="Ahmed N."/>
            <person name="Deming C."/>
            <person name="Conlan S."/>
            <person name="Segre J."/>
        </authorList>
    </citation>
    <scope>NUCLEOTIDE SEQUENCE</scope>
    <source>
        <strain evidence="2">CTNIH22</strain>
    </source>
</reference>
<dbReference type="Gene3D" id="3.40.630.30">
    <property type="match status" value="1"/>
</dbReference>
<proteinExistence type="predicted"/>
<sequence>MHLVHIARPPRPPHSATVDARPTEPADCIRSFVFWANLAAQEASGDAAASTSPGRVVQRLQGSSESQTYLFAVVDGNSTLGEVSELGLPLIPAVEPSPELDYLGFIHISLPLLEERDGAEIECVLCDLPLPGEPLDGKGQKVAEWMGTKALELARQLGRTVAHVGLLHPPGTDPDYDAMGSTYRELGFTQKHAEHQLVMDIPESPVAALLPAGITARVWPDYDIPEDFINEVMRLLSLASKDAETGDLTVEPIVWTRTRLREAHSRLRSRRGHTLLVALTAEEGNILTLAEMARHEDANPEVCEWTLTVTDRPHRRRGLAQLAKLTALHEVARYWPQARRCYCSVAAKDEAMNAIYRDLGARELSRSSAWELFLRD</sequence>
<dbReference type="Proteomes" id="UP001185706">
    <property type="component" value="Unassembled WGS sequence"/>
</dbReference>